<keyword evidence="5 10" id="KW-0479">Metal-binding</keyword>
<comment type="similarity">
    <text evidence="3 10">Belongs to the cytidine and deoxycytidylate deaminase family.</text>
</comment>
<dbReference type="PANTHER" id="PTHR11644">
    <property type="entry name" value="CYTIDINE DEAMINASE"/>
    <property type="match status" value="1"/>
</dbReference>
<name>A0ABM1LZV6_NICVS</name>
<keyword evidence="13" id="KW-1185">Reference proteome</keyword>
<dbReference type="InterPro" id="IPR016193">
    <property type="entry name" value="Cytidine_deaminase-like"/>
</dbReference>
<evidence type="ECO:0000256" key="2">
    <source>
        <dbReference type="ARBA" id="ARBA00003949"/>
    </source>
</evidence>
<keyword evidence="6 10" id="KW-0378">Hydrolase</keyword>
<gene>
    <name evidence="14" type="primary">LOC108556311</name>
</gene>
<evidence type="ECO:0000256" key="8">
    <source>
        <dbReference type="ARBA" id="ARBA00032005"/>
    </source>
</evidence>
<dbReference type="NCBIfam" id="TIGR01354">
    <property type="entry name" value="cyt_deam_tetra"/>
    <property type="match status" value="1"/>
</dbReference>
<dbReference type="GeneID" id="108556311"/>
<evidence type="ECO:0000313" key="13">
    <source>
        <dbReference type="Proteomes" id="UP000695000"/>
    </source>
</evidence>
<dbReference type="NCBIfam" id="NF004064">
    <property type="entry name" value="PRK05578.1"/>
    <property type="match status" value="1"/>
</dbReference>
<comment type="function">
    <text evidence="2 10">This enzyme scavenges exogenous and endogenous cytidine and 2'-deoxycytidine for UMP synthesis.</text>
</comment>
<comment type="catalytic activity">
    <reaction evidence="9 10">
        <text>cytidine + H2O + H(+) = uridine + NH4(+)</text>
        <dbReference type="Rhea" id="RHEA:16069"/>
        <dbReference type="ChEBI" id="CHEBI:15377"/>
        <dbReference type="ChEBI" id="CHEBI:15378"/>
        <dbReference type="ChEBI" id="CHEBI:16704"/>
        <dbReference type="ChEBI" id="CHEBI:17562"/>
        <dbReference type="ChEBI" id="CHEBI:28938"/>
        <dbReference type="EC" id="3.5.4.5"/>
    </reaction>
</comment>
<evidence type="ECO:0000313" key="14">
    <source>
        <dbReference type="RefSeq" id="XP_017767856.1"/>
    </source>
</evidence>
<accession>A0ABM1LZV6</accession>
<dbReference type="EC" id="3.5.4.5" evidence="4 10"/>
<keyword evidence="7 10" id="KW-0862">Zinc</keyword>
<dbReference type="InterPro" id="IPR002125">
    <property type="entry name" value="CMP_dCMP_dom"/>
</dbReference>
<feature type="region of interest" description="Disordered" evidence="11">
    <location>
        <begin position="1"/>
        <end position="29"/>
    </location>
</feature>
<proteinExistence type="inferred from homology"/>
<evidence type="ECO:0000256" key="7">
    <source>
        <dbReference type="ARBA" id="ARBA00022833"/>
    </source>
</evidence>
<dbReference type="SUPFAM" id="SSF53927">
    <property type="entry name" value="Cytidine deaminase-like"/>
    <property type="match status" value="1"/>
</dbReference>
<dbReference type="Gene3D" id="3.40.140.10">
    <property type="entry name" value="Cytidine Deaminase, domain 2"/>
    <property type="match status" value="1"/>
</dbReference>
<evidence type="ECO:0000259" key="12">
    <source>
        <dbReference type="PROSITE" id="PS51747"/>
    </source>
</evidence>
<dbReference type="Pfam" id="PF00383">
    <property type="entry name" value="dCMP_cyt_deam_1"/>
    <property type="match status" value="1"/>
</dbReference>
<evidence type="ECO:0000256" key="6">
    <source>
        <dbReference type="ARBA" id="ARBA00022801"/>
    </source>
</evidence>
<evidence type="ECO:0000256" key="10">
    <source>
        <dbReference type="RuleBase" id="RU364006"/>
    </source>
</evidence>
<dbReference type="InterPro" id="IPR006262">
    <property type="entry name" value="Cyt_deam_tetra"/>
</dbReference>
<organism evidence="13 14">
    <name type="scientific">Nicrophorus vespilloides</name>
    <name type="common">Boreal carrion beetle</name>
    <dbReference type="NCBI Taxonomy" id="110193"/>
    <lineage>
        <taxon>Eukaryota</taxon>
        <taxon>Metazoa</taxon>
        <taxon>Ecdysozoa</taxon>
        <taxon>Arthropoda</taxon>
        <taxon>Hexapoda</taxon>
        <taxon>Insecta</taxon>
        <taxon>Pterygota</taxon>
        <taxon>Neoptera</taxon>
        <taxon>Endopterygota</taxon>
        <taxon>Coleoptera</taxon>
        <taxon>Polyphaga</taxon>
        <taxon>Staphyliniformia</taxon>
        <taxon>Silphidae</taxon>
        <taxon>Nicrophorinae</taxon>
        <taxon>Nicrophorus</taxon>
    </lineage>
</organism>
<comment type="catalytic activity">
    <reaction evidence="10">
        <text>2'-deoxycytidine + H2O + H(+) = 2'-deoxyuridine + NH4(+)</text>
        <dbReference type="Rhea" id="RHEA:13433"/>
        <dbReference type="ChEBI" id="CHEBI:15377"/>
        <dbReference type="ChEBI" id="CHEBI:15378"/>
        <dbReference type="ChEBI" id="CHEBI:15698"/>
        <dbReference type="ChEBI" id="CHEBI:16450"/>
        <dbReference type="ChEBI" id="CHEBI:28938"/>
        <dbReference type="EC" id="3.5.4.5"/>
    </reaction>
</comment>
<dbReference type="PROSITE" id="PS51747">
    <property type="entry name" value="CYT_DCMP_DEAMINASES_2"/>
    <property type="match status" value="1"/>
</dbReference>
<comment type="cofactor">
    <cofactor evidence="1 10">
        <name>Zn(2+)</name>
        <dbReference type="ChEBI" id="CHEBI:29105"/>
    </cofactor>
</comment>
<evidence type="ECO:0000256" key="9">
    <source>
        <dbReference type="ARBA" id="ARBA00049558"/>
    </source>
</evidence>
<evidence type="ECO:0000256" key="5">
    <source>
        <dbReference type="ARBA" id="ARBA00022723"/>
    </source>
</evidence>
<evidence type="ECO:0000256" key="11">
    <source>
        <dbReference type="SAM" id="MobiDB-lite"/>
    </source>
</evidence>
<evidence type="ECO:0000256" key="1">
    <source>
        <dbReference type="ARBA" id="ARBA00001947"/>
    </source>
</evidence>
<feature type="domain" description="CMP/dCMP-type deaminase" evidence="12">
    <location>
        <begin position="38"/>
        <end position="165"/>
    </location>
</feature>
<evidence type="ECO:0000256" key="3">
    <source>
        <dbReference type="ARBA" id="ARBA00006576"/>
    </source>
</evidence>
<protein>
    <recommendedName>
        <fullName evidence="4 10">Cytidine deaminase</fullName>
        <ecNumber evidence="4 10">3.5.4.5</ecNumber>
    </recommendedName>
    <alternativeName>
        <fullName evidence="8 10">Cytidine aminohydrolase</fullName>
    </alternativeName>
</protein>
<feature type="compositionally biased region" description="Basic and acidic residues" evidence="11">
    <location>
        <begin position="17"/>
        <end position="29"/>
    </location>
</feature>
<dbReference type="CDD" id="cd01283">
    <property type="entry name" value="cytidine_deaminase"/>
    <property type="match status" value="1"/>
</dbReference>
<dbReference type="PANTHER" id="PTHR11644:SF2">
    <property type="entry name" value="CYTIDINE DEAMINASE"/>
    <property type="match status" value="1"/>
</dbReference>
<evidence type="ECO:0000256" key="4">
    <source>
        <dbReference type="ARBA" id="ARBA00012783"/>
    </source>
</evidence>
<feature type="compositionally biased region" description="Low complexity" evidence="11">
    <location>
        <begin position="1"/>
        <end position="12"/>
    </location>
</feature>
<dbReference type="InterPro" id="IPR050202">
    <property type="entry name" value="Cyt/Deoxycyt_deaminase"/>
</dbReference>
<sequence>METNGNNNNGTTSSKVMESKKQRSDDPPRIVKFETLDERIQRLLQEAVKARTASYSPYSNFKVGACVECVDGTLYGGCNVENASYPVGICAERCAYVKAISDGRRQMRSVAIVAQQEKHFTTPCGLCRQFMSEFGDAPVFLAKPDLRDVLVTSVSELLPLSFQINEDYSF</sequence>
<reference evidence="14" key="1">
    <citation type="submission" date="2025-08" db="UniProtKB">
        <authorList>
            <consortium name="RefSeq"/>
        </authorList>
    </citation>
    <scope>IDENTIFICATION</scope>
    <source>
        <tissue evidence="14">Whole Larva</tissue>
    </source>
</reference>
<dbReference type="RefSeq" id="XP_017767856.1">
    <property type="nucleotide sequence ID" value="XM_017912367.1"/>
</dbReference>
<dbReference type="Proteomes" id="UP000695000">
    <property type="component" value="Unplaced"/>
</dbReference>